<dbReference type="InterPro" id="IPR040079">
    <property type="entry name" value="Glutathione_S-Trfase"/>
</dbReference>
<feature type="region of interest" description="Disordered" evidence="1">
    <location>
        <begin position="666"/>
        <end position="748"/>
    </location>
</feature>
<feature type="compositionally biased region" description="Basic and acidic residues" evidence="1">
    <location>
        <begin position="685"/>
        <end position="696"/>
    </location>
</feature>
<feature type="compositionally biased region" description="Low complexity" evidence="1">
    <location>
        <begin position="155"/>
        <end position="168"/>
    </location>
</feature>
<feature type="compositionally biased region" description="Low complexity" evidence="1">
    <location>
        <begin position="295"/>
        <end position="305"/>
    </location>
</feature>
<feature type="region of interest" description="Disordered" evidence="1">
    <location>
        <begin position="1"/>
        <end position="27"/>
    </location>
</feature>
<feature type="region of interest" description="Disordered" evidence="1">
    <location>
        <begin position="279"/>
        <end position="321"/>
    </location>
</feature>
<feature type="region of interest" description="Disordered" evidence="1">
    <location>
        <begin position="91"/>
        <end position="143"/>
    </location>
</feature>
<proteinExistence type="predicted"/>
<keyword evidence="4" id="KW-1185">Reference proteome</keyword>
<dbReference type="SFLD" id="SFLDS00019">
    <property type="entry name" value="Glutathione_Transferase_(cytos"/>
    <property type="match status" value="1"/>
</dbReference>
<dbReference type="VEuPathDB" id="TriTrypDB:LpyrH10_11_1880"/>
<dbReference type="AlphaFoldDB" id="A0A0M9FZM4"/>
<dbReference type="Proteomes" id="UP000037923">
    <property type="component" value="Unassembled WGS sequence"/>
</dbReference>
<accession>A0A0M9FZM4</accession>
<feature type="compositionally biased region" description="Low complexity" evidence="1">
    <location>
        <begin position="128"/>
        <end position="143"/>
    </location>
</feature>
<feature type="compositionally biased region" description="Basic and acidic residues" evidence="1">
    <location>
        <begin position="711"/>
        <end position="720"/>
    </location>
</feature>
<dbReference type="GeneID" id="26906013"/>
<sequence length="748" mass="80946">MSEVDVATPAAPVIPTGTPSRPGPSVREGTIAITEAFGPKRGNYVSAAELAARERAKLSTELQNPAAAPHVLLPSVRESTIAMTEQYGPKTANHVPASELPKSQTVVPVVDRPSRYPEGPTQKTPTVAATPASEVPSSTAPAPAVEEAVITEAAEPAAAPEVSNAPATNDGLHSSDGKLPSVRESTIAATEQNGPKVGHHVPPSELPAEQTAIPEVGRPSSQVRHSTATSLMTTTVAAVAEPPSAVPVAETGVPELMVQDAAGRLPSTRESTIAMTQRYGPKQPNHVPPSGLSKPTTATPPAAAAVSMAKPSGPLATPAPAPVARVRSDRCPHAVTVPAAKDVQRAGSGSLRAKPIREWRAQDVKQAAAQMADNKVFMTALAVGAAALTVFSVYKGVSLYNHYRLNQSIAAVERERPTVVHLYIHRRSPLAPSVSMPCTRVETLLRLARVPYEAHVISDTSVSPNGELPFIVFSGLRIAEPLEITNALARELDANLDRDLSPQDQATGVALLSAVRYSLTRGYMRSVHVDRPDVMKPYYSEMNRTPDWVTWFSLRCMQRQLTDVNETSGYSQLSSEQYVRELLRDVRAMEALLEHHTYLFSSDYPCSYDCALYAWLLPVVAMEDAAEVNEAFAYIVESELLTNYVRRMTELAFPDLDELVYGQLEEGDREEGGAPQHQQQQLTSEEERSSYSREQSRSQTSSPSGRRPRMRLSESRRRTTEPGAADEDGEADLQTRPSQREMRLPGER</sequence>
<dbReference type="CDD" id="cd03054">
    <property type="entry name" value="GST_N_Metaxin"/>
    <property type="match status" value="1"/>
</dbReference>
<dbReference type="OMA" id="RESTIAM"/>
<dbReference type="RefSeq" id="XP_015657682.1">
    <property type="nucleotide sequence ID" value="XM_015803857.1"/>
</dbReference>
<reference evidence="3 4" key="1">
    <citation type="submission" date="2015-07" db="EMBL/GenBank/DDBJ databases">
        <title>High-quality genome of monoxenous trypanosomatid Leptomonas pyrrhocoris.</title>
        <authorList>
            <person name="Flegontov P."/>
            <person name="Butenko A."/>
            <person name="Firsov S."/>
            <person name="Vlcek C."/>
            <person name="Logacheva M.D."/>
            <person name="Field M."/>
            <person name="Filatov D."/>
            <person name="Flegontova O."/>
            <person name="Gerasimov E."/>
            <person name="Jackson A.P."/>
            <person name="Kelly S."/>
            <person name="Opperdoes F."/>
            <person name="O'Reilly A."/>
            <person name="Votypka J."/>
            <person name="Yurchenko V."/>
            <person name="Lukes J."/>
        </authorList>
    </citation>
    <scope>NUCLEOTIDE SEQUENCE [LARGE SCALE GENOMIC DNA]</scope>
    <source>
        <strain evidence="3">H10</strain>
    </source>
</reference>
<dbReference type="GO" id="GO:0005737">
    <property type="term" value="C:cytoplasm"/>
    <property type="evidence" value="ECO:0007669"/>
    <property type="project" value="TreeGrafter"/>
</dbReference>
<dbReference type="SFLD" id="SFLDG01180">
    <property type="entry name" value="SUF1"/>
    <property type="match status" value="1"/>
</dbReference>
<evidence type="ECO:0000259" key="2">
    <source>
        <dbReference type="Pfam" id="PF17172"/>
    </source>
</evidence>
<dbReference type="PANTHER" id="PTHR12289">
    <property type="entry name" value="METAXIN RELATED"/>
    <property type="match status" value="1"/>
</dbReference>
<organism evidence="3 4">
    <name type="scientific">Leptomonas pyrrhocoris</name>
    <name type="common">Firebug parasite</name>
    <dbReference type="NCBI Taxonomy" id="157538"/>
    <lineage>
        <taxon>Eukaryota</taxon>
        <taxon>Discoba</taxon>
        <taxon>Euglenozoa</taxon>
        <taxon>Kinetoplastea</taxon>
        <taxon>Metakinetoplastina</taxon>
        <taxon>Trypanosomatida</taxon>
        <taxon>Trypanosomatidae</taxon>
        <taxon>Leishmaniinae</taxon>
        <taxon>Leptomonas</taxon>
    </lineage>
</organism>
<dbReference type="OrthoDB" id="5809458at2759"/>
<evidence type="ECO:0000256" key="1">
    <source>
        <dbReference type="SAM" id="MobiDB-lite"/>
    </source>
</evidence>
<comment type="caution">
    <text evidence="3">The sequence shown here is derived from an EMBL/GenBank/DDBJ whole genome shotgun (WGS) entry which is preliminary data.</text>
</comment>
<dbReference type="PANTHER" id="PTHR12289:SF41">
    <property type="entry name" value="FAILED AXON CONNECTIONS-RELATED"/>
    <property type="match status" value="1"/>
</dbReference>
<feature type="compositionally biased region" description="Basic and acidic residues" evidence="1">
    <location>
        <begin position="738"/>
        <end position="748"/>
    </location>
</feature>
<evidence type="ECO:0000313" key="4">
    <source>
        <dbReference type="Proteomes" id="UP000037923"/>
    </source>
</evidence>
<dbReference type="InterPro" id="IPR012336">
    <property type="entry name" value="Thioredoxin-like_fold"/>
</dbReference>
<feature type="domain" description="Thioredoxin-like fold" evidence="2">
    <location>
        <begin position="438"/>
        <end position="521"/>
    </location>
</feature>
<dbReference type="Pfam" id="PF17172">
    <property type="entry name" value="GST_N_4"/>
    <property type="match status" value="1"/>
</dbReference>
<name>A0A0M9FZM4_LEPPY</name>
<feature type="region of interest" description="Disordered" evidence="1">
    <location>
        <begin position="155"/>
        <end position="179"/>
    </location>
</feature>
<evidence type="ECO:0000313" key="3">
    <source>
        <dbReference type="EMBL" id="KPA79243.1"/>
    </source>
</evidence>
<dbReference type="InterPro" id="IPR050931">
    <property type="entry name" value="Mito_Protein_Transport_Metaxin"/>
</dbReference>
<dbReference type="EMBL" id="LGTL01000011">
    <property type="protein sequence ID" value="KPA79243.1"/>
    <property type="molecule type" value="Genomic_DNA"/>
</dbReference>
<gene>
    <name evidence="3" type="ORF">ABB37_05723</name>
</gene>
<protein>
    <recommendedName>
        <fullName evidence="2">Thioredoxin-like fold domain-containing protein</fullName>
    </recommendedName>
</protein>